<dbReference type="EMBL" id="CM023472">
    <property type="protein sequence ID" value="KAH7959643.1"/>
    <property type="molecule type" value="Genomic_DNA"/>
</dbReference>
<evidence type="ECO:0000313" key="2">
    <source>
        <dbReference type="Proteomes" id="UP000821865"/>
    </source>
</evidence>
<proteinExistence type="predicted"/>
<reference evidence="1" key="1">
    <citation type="submission" date="2020-05" db="EMBL/GenBank/DDBJ databases">
        <title>Large-scale comparative analyses of tick genomes elucidate their genetic diversity and vector capacities.</title>
        <authorList>
            <person name="Jia N."/>
            <person name="Wang J."/>
            <person name="Shi W."/>
            <person name="Du L."/>
            <person name="Sun Y."/>
            <person name="Zhan W."/>
            <person name="Jiang J."/>
            <person name="Wang Q."/>
            <person name="Zhang B."/>
            <person name="Ji P."/>
            <person name="Sakyi L.B."/>
            <person name="Cui X."/>
            <person name="Yuan T."/>
            <person name="Jiang B."/>
            <person name="Yang W."/>
            <person name="Lam T.T.-Y."/>
            <person name="Chang Q."/>
            <person name="Ding S."/>
            <person name="Wang X."/>
            <person name="Zhu J."/>
            <person name="Ruan X."/>
            <person name="Zhao L."/>
            <person name="Wei J."/>
            <person name="Que T."/>
            <person name="Du C."/>
            <person name="Cheng J."/>
            <person name="Dai P."/>
            <person name="Han X."/>
            <person name="Huang E."/>
            <person name="Gao Y."/>
            <person name="Liu J."/>
            <person name="Shao H."/>
            <person name="Ye R."/>
            <person name="Li L."/>
            <person name="Wei W."/>
            <person name="Wang X."/>
            <person name="Wang C."/>
            <person name="Yang T."/>
            <person name="Huo Q."/>
            <person name="Li W."/>
            <person name="Guo W."/>
            <person name="Chen H."/>
            <person name="Zhou L."/>
            <person name="Ni X."/>
            <person name="Tian J."/>
            <person name="Zhou Y."/>
            <person name="Sheng Y."/>
            <person name="Liu T."/>
            <person name="Pan Y."/>
            <person name="Xia L."/>
            <person name="Li J."/>
            <person name="Zhao F."/>
            <person name="Cao W."/>
        </authorList>
    </citation>
    <scope>NUCLEOTIDE SEQUENCE</scope>
    <source>
        <strain evidence="1">Dsil-2018</strain>
    </source>
</reference>
<evidence type="ECO:0000313" key="1">
    <source>
        <dbReference type="EMBL" id="KAH7959643.1"/>
    </source>
</evidence>
<comment type="caution">
    <text evidence="1">The sequence shown here is derived from an EMBL/GenBank/DDBJ whole genome shotgun (WGS) entry which is preliminary data.</text>
</comment>
<accession>A0ACB8D5H8</accession>
<protein>
    <submittedName>
        <fullName evidence="1">Uncharacterized protein</fullName>
    </submittedName>
</protein>
<name>A0ACB8D5H8_DERSI</name>
<sequence length="134" mass="15620">MASELAGLQVDLAGDGPCDSPGYSAKYMTYSEEAIDVFNTFHFTPAEQEDYDALVHRFNRYCEPRRNKTFEKHVFRTQMQYQGELFDPSSRNVQLKAQSFNFGEPKDFMVRDQLDCGTTDKKLRARFLHEKQLM</sequence>
<keyword evidence="2" id="KW-1185">Reference proteome</keyword>
<gene>
    <name evidence="1" type="ORF">HPB49_012695</name>
</gene>
<dbReference type="Proteomes" id="UP000821865">
    <property type="component" value="Chromosome 3"/>
</dbReference>
<organism evidence="1 2">
    <name type="scientific">Dermacentor silvarum</name>
    <name type="common">Tick</name>
    <dbReference type="NCBI Taxonomy" id="543639"/>
    <lineage>
        <taxon>Eukaryota</taxon>
        <taxon>Metazoa</taxon>
        <taxon>Ecdysozoa</taxon>
        <taxon>Arthropoda</taxon>
        <taxon>Chelicerata</taxon>
        <taxon>Arachnida</taxon>
        <taxon>Acari</taxon>
        <taxon>Parasitiformes</taxon>
        <taxon>Ixodida</taxon>
        <taxon>Ixodoidea</taxon>
        <taxon>Ixodidae</taxon>
        <taxon>Rhipicephalinae</taxon>
        <taxon>Dermacentor</taxon>
    </lineage>
</organism>